<comment type="cofactor">
    <cofactor evidence="11">
        <name>FMNH2</name>
        <dbReference type="ChEBI" id="CHEBI:57618"/>
    </cofactor>
    <text evidence="11">Reduced FMN (FMNH(2)).</text>
</comment>
<comment type="caution">
    <text evidence="12">The sequence shown here is derived from an EMBL/GenBank/DDBJ whole genome shotgun (WGS) entry which is preliminary data.</text>
</comment>
<comment type="caution">
    <text evidence="11">Lacks conserved residue(s) required for the propagation of feature annotation.</text>
</comment>
<dbReference type="Proteomes" id="UP000823896">
    <property type="component" value="Unassembled WGS sequence"/>
</dbReference>
<name>A0A9D2NPZ2_9FIRM</name>
<dbReference type="InterPro" id="IPR020541">
    <property type="entry name" value="Chorismate_synthase_CS"/>
</dbReference>
<keyword evidence="5 11" id="KW-0285">Flavoprotein</keyword>
<dbReference type="GO" id="GO:0008652">
    <property type="term" value="P:amino acid biosynthetic process"/>
    <property type="evidence" value="ECO:0007669"/>
    <property type="project" value="UniProtKB-KW"/>
</dbReference>
<dbReference type="GO" id="GO:0009073">
    <property type="term" value="P:aromatic amino acid family biosynthetic process"/>
    <property type="evidence" value="ECO:0007669"/>
    <property type="project" value="UniProtKB-KW"/>
</dbReference>
<evidence type="ECO:0000256" key="1">
    <source>
        <dbReference type="ARBA" id="ARBA00005044"/>
    </source>
</evidence>
<dbReference type="HAMAP" id="MF_00300">
    <property type="entry name" value="Chorismate_synth"/>
    <property type="match status" value="1"/>
</dbReference>
<sequence length="375" mass="41083">MKNSFGKNIQVTLFGESHGEMIGVVIDGLAPGIALDLDHIRKRMEQRKAKGRISTQRHEADEFHIVSGWFEGRTTGTPLTILIANTNTRSQDYEQTRYRLRPSHADYTAYEKYLGYQDFRGGGHFSGRITAPLVAAGAIAQQILESKGILIGSHMLKCHHVQDEPFAQDEAQLCAQIRTLNDLDFPVLDEEKAKAMHAVITAAAESKDSVGGILETAVCGFPAGIGEPFFDSIESVLSHLLFSVPAVKGVQFGLGFGFADLYGSEANDAFCNRGGIRTLTNHNGGINGGISNGMPILIQSVIKPTASIFKTQQTVDYLSGQETELQIHGRHDPAIIHRARVVIDSVCALGLLDLYCERQGTLSMRNEPWKTKMEE</sequence>
<keyword evidence="7 11" id="KW-0274">FAD</keyword>
<dbReference type="GO" id="GO:0010181">
    <property type="term" value="F:FMN binding"/>
    <property type="evidence" value="ECO:0007669"/>
    <property type="project" value="TreeGrafter"/>
</dbReference>
<protein>
    <recommendedName>
        <fullName evidence="3 11">Chorismate synthase</fullName>
        <shortName evidence="11">CS</shortName>
        <ecNumber evidence="3 11">4.2.3.5</ecNumber>
    </recommendedName>
    <alternativeName>
        <fullName evidence="11">5-enolpyruvylshikimate-3-phosphate phospholyase</fullName>
    </alternativeName>
</protein>
<dbReference type="GO" id="GO:0009423">
    <property type="term" value="P:chorismate biosynthetic process"/>
    <property type="evidence" value="ECO:0007669"/>
    <property type="project" value="UniProtKB-UniRule"/>
</dbReference>
<dbReference type="PANTHER" id="PTHR21085">
    <property type="entry name" value="CHORISMATE SYNTHASE"/>
    <property type="match status" value="1"/>
</dbReference>
<dbReference type="Pfam" id="PF01264">
    <property type="entry name" value="Chorismate_synt"/>
    <property type="match status" value="1"/>
</dbReference>
<feature type="binding site" evidence="11">
    <location>
        <position position="47"/>
    </location>
    <ligand>
        <name>NADP(+)</name>
        <dbReference type="ChEBI" id="CHEBI:58349"/>
    </ligand>
</feature>
<dbReference type="SUPFAM" id="SSF103263">
    <property type="entry name" value="Chorismate synthase, AroC"/>
    <property type="match status" value="1"/>
</dbReference>
<evidence type="ECO:0000256" key="7">
    <source>
        <dbReference type="ARBA" id="ARBA00022827"/>
    </source>
</evidence>
<feature type="binding site" evidence="11">
    <location>
        <begin position="124"/>
        <end position="126"/>
    </location>
    <ligand>
        <name>FMN</name>
        <dbReference type="ChEBI" id="CHEBI:58210"/>
    </ligand>
</feature>
<evidence type="ECO:0000256" key="4">
    <source>
        <dbReference type="ARBA" id="ARBA00022605"/>
    </source>
</evidence>
<reference evidence="12" key="2">
    <citation type="submission" date="2021-04" db="EMBL/GenBank/DDBJ databases">
        <authorList>
            <person name="Gilroy R."/>
        </authorList>
    </citation>
    <scope>NUCLEOTIDE SEQUENCE</scope>
    <source>
        <strain evidence="12">CHK187-11901</strain>
    </source>
</reference>
<accession>A0A9D2NPZ2</accession>
<feature type="binding site" evidence="11">
    <location>
        <begin position="303"/>
        <end position="307"/>
    </location>
    <ligand>
        <name>FMN</name>
        <dbReference type="ChEBI" id="CHEBI:58210"/>
    </ligand>
</feature>
<evidence type="ECO:0000313" key="12">
    <source>
        <dbReference type="EMBL" id="HJC36332.1"/>
    </source>
</evidence>
<evidence type="ECO:0000256" key="5">
    <source>
        <dbReference type="ARBA" id="ARBA00022630"/>
    </source>
</evidence>
<gene>
    <name evidence="11 12" type="primary">aroC</name>
    <name evidence="12" type="ORF">H9702_04295</name>
</gene>
<dbReference type="Gene3D" id="3.60.150.10">
    <property type="entry name" value="Chorismate synthase AroC"/>
    <property type="match status" value="1"/>
</dbReference>
<evidence type="ECO:0000256" key="9">
    <source>
        <dbReference type="ARBA" id="ARBA00023141"/>
    </source>
</evidence>
<proteinExistence type="inferred from homology"/>
<comment type="subunit">
    <text evidence="11">Homotetramer.</text>
</comment>
<evidence type="ECO:0000256" key="11">
    <source>
        <dbReference type="HAMAP-Rule" id="MF_00300"/>
    </source>
</evidence>
<keyword evidence="9 11" id="KW-0057">Aromatic amino acid biosynthesis</keyword>
<dbReference type="CDD" id="cd07304">
    <property type="entry name" value="Chorismate_synthase"/>
    <property type="match status" value="1"/>
</dbReference>
<evidence type="ECO:0000256" key="2">
    <source>
        <dbReference type="ARBA" id="ARBA00008014"/>
    </source>
</evidence>
<dbReference type="PIRSF" id="PIRSF001456">
    <property type="entry name" value="Chorismate_synth"/>
    <property type="match status" value="1"/>
</dbReference>
<evidence type="ECO:0000256" key="6">
    <source>
        <dbReference type="ARBA" id="ARBA00022643"/>
    </source>
</evidence>
<dbReference type="AlphaFoldDB" id="A0A9D2NPZ2"/>
<dbReference type="GO" id="GO:0004107">
    <property type="term" value="F:chorismate synthase activity"/>
    <property type="evidence" value="ECO:0007669"/>
    <property type="project" value="UniProtKB-UniRule"/>
</dbReference>
<feature type="binding site" evidence="11">
    <location>
        <position position="288"/>
    </location>
    <ligand>
        <name>FMN</name>
        <dbReference type="ChEBI" id="CHEBI:58210"/>
    </ligand>
</feature>
<organism evidence="12 13">
    <name type="scientific">Candidatus Merdibacter merdavium</name>
    <dbReference type="NCBI Taxonomy" id="2838692"/>
    <lineage>
        <taxon>Bacteria</taxon>
        <taxon>Bacillati</taxon>
        <taxon>Bacillota</taxon>
        <taxon>Erysipelotrichia</taxon>
        <taxon>Erysipelotrichales</taxon>
        <taxon>Erysipelotrichaceae</taxon>
        <taxon>Merdibacter</taxon>
    </lineage>
</organism>
<keyword evidence="4 11" id="KW-0028">Amino-acid biosynthesis</keyword>
<feature type="binding site" evidence="11">
    <location>
        <position position="52"/>
    </location>
    <ligand>
        <name>NADP(+)</name>
        <dbReference type="ChEBI" id="CHEBI:58349"/>
    </ligand>
</feature>
<dbReference type="GO" id="GO:0005829">
    <property type="term" value="C:cytosol"/>
    <property type="evidence" value="ECO:0007669"/>
    <property type="project" value="TreeGrafter"/>
</dbReference>
<evidence type="ECO:0000313" key="13">
    <source>
        <dbReference type="Proteomes" id="UP000823896"/>
    </source>
</evidence>
<comment type="catalytic activity">
    <reaction evidence="11">
        <text>5-O-(1-carboxyvinyl)-3-phosphoshikimate = chorismate + phosphate</text>
        <dbReference type="Rhea" id="RHEA:21020"/>
        <dbReference type="ChEBI" id="CHEBI:29748"/>
        <dbReference type="ChEBI" id="CHEBI:43474"/>
        <dbReference type="ChEBI" id="CHEBI:57701"/>
        <dbReference type="EC" id="4.2.3.5"/>
    </reaction>
</comment>
<dbReference type="InterPro" id="IPR000453">
    <property type="entry name" value="Chorismate_synth"/>
</dbReference>
<comment type="similarity">
    <text evidence="2 11">Belongs to the chorismate synthase family.</text>
</comment>
<dbReference type="InterPro" id="IPR035904">
    <property type="entry name" value="Chorismate_synth_AroC_sf"/>
</dbReference>
<reference evidence="12" key="1">
    <citation type="journal article" date="2021" name="PeerJ">
        <title>Extensive microbial diversity within the chicken gut microbiome revealed by metagenomics and culture.</title>
        <authorList>
            <person name="Gilroy R."/>
            <person name="Ravi A."/>
            <person name="Getino M."/>
            <person name="Pursley I."/>
            <person name="Horton D.L."/>
            <person name="Alikhan N.F."/>
            <person name="Baker D."/>
            <person name="Gharbi K."/>
            <person name="Hall N."/>
            <person name="Watson M."/>
            <person name="Adriaenssens E.M."/>
            <person name="Foster-Nyarko E."/>
            <person name="Jarju S."/>
            <person name="Secka A."/>
            <person name="Antonio M."/>
            <person name="Oren A."/>
            <person name="Chaudhuri R.R."/>
            <person name="La Ragione R."/>
            <person name="Hildebrand F."/>
            <person name="Pallen M.J."/>
        </authorList>
    </citation>
    <scope>NUCLEOTIDE SEQUENCE</scope>
    <source>
        <strain evidence="12">CHK187-11901</strain>
    </source>
</reference>
<dbReference type="EMBL" id="DWWM01000026">
    <property type="protein sequence ID" value="HJC36332.1"/>
    <property type="molecule type" value="Genomic_DNA"/>
</dbReference>
<evidence type="ECO:0000256" key="10">
    <source>
        <dbReference type="ARBA" id="ARBA00023239"/>
    </source>
</evidence>
<feature type="binding site" evidence="11">
    <location>
        <position position="330"/>
    </location>
    <ligand>
        <name>FMN</name>
        <dbReference type="ChEBI" id="CHEBI:58210"/>
    </ligand>
</feature>
<evidence type="ECO:0000256" key="3">
    <source>
        <dbReference type="ARBA" id="ARBA00013036"/>
    </source>
</evidence>
<evidence type="ECO:0000256" key="8">
    <source>
        <dbReference type="ARBA" id="ARBA00022857"/>
    </source>
</evidence>
<dbReference type="PROSITE" id="PS00788">
    <property type="entry name" value="CHORISMATE_SYNTHASE_2"/>
    <property type="match status" value="1"/>
</dbReference>
<dbReference type="NCBIfam" id="NF003793">
    <property type="entry name" value="PRK05382.1"/>
    <property type="match status" value="1"/>
</dbReference>
<dbReference type="PANTHER" id="PTHR21085:SF0">
    <property type="entry name" value="CHORISMATE SYNTHASE"/>
    <property type="match status" value="1"/>
</dbReference>
<keyword evidence="10 11" id="KW-0456">Lyase</keyword>
<comment type="function">
    <text evidence="11">Catalyzes the anti-1,4-elimination of the C-3 phosphate and the C-6 proR hydrogen from 5-enolpyruvylshikimate-3-phosphate (EPSP) to yield chorismate, which is the branch point compound that serves as the starting substrate for the three terminal pathways of aromatic amino acid biosynthesis. This reaction introduces a second double bond into the aromatic ring system.</text>
</comment>
<dbReference type="NCBIfam" id="TIGR00033">
    <property type="entry name" value="aroC"/>
    <property type="match status" value="1"/>
</dbReference>
<comment type="pathway">
    <text evidence="1 11">Metabolic intermediate biosynthesis; chorismate biosynthesis; chorismate from D-erythrose 4-phosphate and phosphoenolpyruvate: step 7/7.</text>
</comment>
<dbReference type="EC" id="4.2.3.5" evidence="3 11"/>
<keyword evidence="6 11" id="KW-0288">FMN</keyword>
<keyword evidence="8 11" id="KW-0521">NADP</keyword>